<dbReference type="NCBIfam" id="TIGR00418">
    <property type="entry name" value="thrS"/>
    <property type="match status" value="1"/>
</dbReference>
<keyword evidence="8" id="KW-0067">ATP-binding</keyword>
<dbReference type="EMBL" id="PEXW01000065">
    <property type="protein sequence ID" value="PIS40521.1"/>
    <property type="molecule type" value="Genomic_DNA"/>
</dbReference>
<protein>
    <recommendedName>
        <fullName evidence="2 13">Threonine--tRNA ligase</fullName>
        <ecNumber evidence="2 13">6.1.1.3</ecNumber>
    </recommendedName>
</protein>
<dbReference type="Gene3D" id="3.30.930.10">
    <property type="entry name" value="Bira Bifunctional Protein, Domain 2"/>
    <property type="match status" value="1"/>
</dbReference>
<dbReference type="Gene3D" id="3.30.980.10">
    <property type="entry name" value="Threonyl-trna Synthetase, Chain A, domain 2"/>
    <property type="match status" value="1"/>
</dbReference>
<dbReference type="GO" id="GO:0046872">
    <property type="term" value="F:metal ion binding"/>
    <property type="evidence" value="ECO:0007669"/>
    <property type="project" value="UniProtKB-KW"/>
</dbReference>
<dbReference type="InterPro" id="IPR002314">
    <property type="entry name" value="aa-tRNA-synt_IIb"/>
</dbReference>
<evidence type="ECO:0000259" key="14">
    <source>
        <dbReference type="PROSITE" id="PS50862"/>
    </source>
</evidence>
<dbReference type="GO" id="GO:0006435">
    <property type="term" value="P:threonyl-tRNA aminoacylation"/>
    <property type="evidence" value="ECO:0007669"/>
    <property type="project" value="UniProtKB-UniRule"/>
</dbReference>
<dbReference type="PANTHER" id="PTHR11451">
    <property type="entry name" value="THREONINE-TRNA LIGASE"/>
    <property type="match status" value="1"/>
</dbReference>
<dbReference type="Pfam" id="PF00587">
    <property type="entry name" value="tRNA-synt_2b"/>
    <property type="match status" value="1"/>
</dbReference>
<dbReference type="InterPro" id="IPR045864">
    <property type="entry name" value="aa-tRNA-synth_II/BPL/LPL"/>
</dbReference>
<dbReference type="FunFam" id="3.30.930.10:FF:000002">
    <property type="entry name" value="Threonine--tRNA ligase"/>
    <property type="match status" value="1"/>
</dbReference>
<dbReference type="SUPFAM" id="SSF55186">
    <property type="entry name" value="ThrRS/AlaRS common domain"/>
    <property type="match status" value="1"/>
</dbReference>
<feature type="domain" description="Aminoacyl-transfer RNA synthetases class-II family profile" evidence="14">
    <location>
        <begin position="244"/>
        <end position="415"/>
    </location>
</feature>
<organism evidence="15 16">
    <name type="scientific">Candidatus Kerfeldbacteria bacterium CG08_land_8_20_14_0_20_43_14</name>
    <dbReference type="NCBI Taxonomy" id="2014246"/>
    <lineage>
        <taxon>Bacteria</taxon>
        <taxon>Candidatus Kerfeldiibacteriota</taxon>
    </lineage>
</organism>
<evidence type="ECO:0000256" key="10">
    <source>
        <dbReference type="ARBA" id="ARBA00022917"/>
    </source>
</evidence>
<dbReference type="Gene3D" id="3.30.54.20">
    <property type="match status" value="1"/>
</dbReference>
<dbReference type="GO" id="GO:0004829">
    <property type="term" value="F:threonine-tRNA ligase activity"/>
    <property type="evidence" value="ECO:0007669"/>
    <property type="project" value="UniProtKB-UniRule"/>
</dbReference>
<evidence type="ECO:0000256" key="3">
    <source>
        <dbReference type="ARBA" id="ARBA00022555"/>
    </source>
</evidence>
<evidence type="ECO:0000256" key="13">
    <source>
        <dbReference type="NCBIfam" id="TIGR00418"/>
    </source>
</evidence>
<evidence type="ECO:0000256" key="1">
    <source>
        <dbReference type="ARBA" id="ARBA00008226"/>
    </source>
</evidence>
<evidence type="ECO:0000256" key="4">
    <source>
        <dbReference type="ARBA" id="ARBA00022598"/>
    </source>
</evidence>
<evidence type="ECO:0000256" key="6">
    <source>
        <dbReference type="ARBA" id="ARBA00022741"/>
    </source>
</evidence>
<dbReference type="InterPro" id="IPR002320">
    <property type="entry name" value="Thr-tRNA-ligase_IIa"/>
</dbReference>
<dbReference type="AlphaFoldDB" id="A0A2H0YPT7"/>
<evidence type="ECO:0000256" key="9">
    <source>
        <dbReference type="ARBA" id="ARBA00022884"/>
    </source>
</evidence>
<dbReference type="InterPro" id="IPR006195">
    <property type="entry name" value="aa-tRNA-synth_II"/>
</dbReference>
<dbReference type="EC" id="6.1.1.3" evidence="2 13"/>
<sequence length="421" mass="49062">MSALSFDREIRVEPSNLDPELKSFGFILNFKFMDNEQLNKIRHSLSHLLAMAVLEKFPQAKLGIGPVIDNGFYYDFDLPQPITDADLPKLEKQMRRFIGQKLIFEKLNKSLPEAREISKNQKYKLELIEELAKAKQPLTYYQSGKFLDLCAGPHIVSTTEIPTEAFKLTHVAGAYWRGSEKNPMLTRIYGVAFEDKKTLNEYLQMQAEAKKLDHRLLGQNLELFVFADQVGKGLPMLTPKGSIIRRELERFTVDEELKRGYQHVYTPPLAKTELYKISGHYPYYKDTMYPVMKVDDDELILRPMTCPHHFMLFKSKPRSYRELPLRLAELASQFRYEKSGELSGLMRVRMFTLADAHIFLAPEQAEAEIKEVLKLIDFINKNLGLKKGKDYMYRLSLGDRQDTKKYYKDDKTWDFAENVLR</sequence>
<name>A0A2H0YPT7_9BACT</name>
<dbReference type="GO" id="GO:0005737">
    <property type="term" value="C:cytoplasm"/>
    <property type="evidence" value="ECO:0007669"/>
    <property type="project" value="UniProtKB-UniRule"/>
</dbReference>
<evidence type="ECO:0000256" key="7">
    <source>
        <dbReference type="ARBA" id="ARBA00022833"/>
    </source>
</evidence>
<evidence type="ECO:0000256" key="11">
    <source>
        <dbReference type="ARBA" id="ARBA00023146"/>
    </source>
</evidence>
<keyword evidence="4 15" id="KW-0436">Ligase</keyword>
<dbReference type="InterPro" id="IPR018163">
    <property type="entry name" value="Thr/Ala-tRNA-synth_IIc_edit"/>
</dbReference>
<dbReference type="GO" id="GO:0000049">
    <property type="term" value="F:tRNA binding"/>
    <property type="evidence" value="ECO:0007669"/>
    <property type="project" value="UniProtKB-KW"/>
</dbReference>
<keyword evidence="10" id="KW-0648">Protein biosynthesis</keyword>
<keyword evidence="7" id="KW-0862">Zinc</keyword>
<evidence type="ECO:0000256" key="5">
    <source>
        <dbReference type="ARBA" id="ARBA00022723"/>
    </source>
</evidence>
<keyword evidence="9" id="KW-0694">RNA-binding</keyword>
<comment type="similarity">
    <text evidence="1">Belongs to the class-II aminoacyl-tRNA synthetase family.</text>
</comment>
<keyword evidence="3" id="KW-0820">tRNA-binding</keyword>
<dbReference type="PRINTS" id="PR01047">
    <property type="entry name" value="TRNASYNTHTHR"/>
</dbReference>
<evidence type="ECO:0000313" key="16">
    <source>
        <dbReference type="Proteomes" id="UP000236845"/>
    </source>
</evidence>
<dbReference type="GO" id="GO:0005524">
    <property type="term" value="F:ATP binding"/>
    <property type="evidence" value="ECO:0007669"/>
    <property type="project" value="UniProtKB-KW"/>
</dbReference>
<keyword evidence="6" id="KW-0547">Nucleotide-binding</keyword>
<keyword evidence="5" id="KW-0479">Metal-binding</keyword>
<dbReference type="FunFam" id="3.30.980.10:FF:000005">
    <property type="entry name" value="Threonyl-tRNA synthetase, mitochondrial"/>
    <property type="match status" value="1"/>
</dbReference>
<evidence type="ECO:0000256" key="12">
    <source>
        <dbReference type="ARBA" id="ARBA00049515"/>
    </source>
</evidence>
<keyword evidence="11" id="KW-0030">Aminoacyl-tRNA synthetase</keyword>
<gene>
    <name evidence="15" type="primary">thrS</name>
    <name evidence="15" type="ORF">COT26_02905</name>
</gene>
<accession>A0A2H0YPT7</accession>
<dbReference type="SUPFAM" id="SSF55681">
    <property type="entry name" value="Class II aaRS and biotin synthetases"/>
    <property type="match status" value="1"/>
</dbReference>
<comment type="caution">
    <text evidence="15">The sequence shown here is derived from an EMBL/GenBank/DDBJ whole genome shotgun (WGS) entry which is preliminary data.</text>
</comment>
<dbReference type="PANTHER" id="PTHR11451:SF44">
    <property type="entry name" value="THREONINE--TRNA LIGASE, CHLOROPLASTIC_MITOCHONDRIAL 2"/>
    <property type="match status" value="1"/>
</dbReference>
<evidence type="ECO:0000313" key="15">
    <source>
        <dbReference type="EMBL" id="PIS40521.1"/>
    </source>
</evidence>
<feature type="non-terminal residue" evidence="15">
    <location>
        <position position="421"/>
    </location>
</feature>
<dbReference type="InterPro" id="IPR012947">
    <property type="entry name" value="tRNA_SAD"/>
</dbReference>
<reference evidence="16" key="1">
    <citation type="submission" date="2017-09" db="EMBL/GenBank/DDBJ databases">
        <title>Depth-based differentiation of microbial function through sediment-hosted aquifers and enrichment of novel symbionts in the deep terrestrial subsurface.</title>
        <authorList>
            <person name="Probst A.J."/>
            <person name="Ladd B."/>
            <person name="Jarett J.K."/>
            <person name="Geller-Mcgrath D.E."/>
            <person name="Sieber C.M.K."/>
            <person name="Emerson J.B."/>
            <person name="Anantharaman K."/>
            <person name="Thomas B.C."/>
            <person name="Malmstrom R."/>
            <person name="Stieglmeier M."/>
            <person name="Klingl A."/>
            <person name="Woyke T."/>
            <person name="Ryan C.M."/>
            <person name="Banfield J.F."/>
        </authorList>
    </citation>
    <scope>NUCLEOTIDE SEQUENCE [LARGE SCALE GENOMIC DNA]</scope>
</reference>
<dbReference type="PROSITE" id="PS50862">
    <property type="entry name" value="AA_TRNA_LIGASE_II"/>
    <property type="match status" value="1"/>
</dbReference>
<evidence type="ECO:0000256" key="2">
    <source>
        <dbReference type="ARBA" id="ARBA00013163"/>
    </source>
</evidence>
<dbReference type="Proteomes" id="UP000236845">
    <property type="component" value="Unassembled WGS sequence"/>
</dbReference>
<dbReference type="SMART" id="SM00863">
    <property type="entry name" value="tRNA_SAD"/>
    <property type="match status" value="1"/>
</dbReference>
<comment type="catalytic activity">
    <reaction evidence="12">
        <text>tRNA(Thr) + L-threonine + ATP = L-threonyl-tRNA(Thr) + AMP + diphosphate + H(+)</text>
        <dbReference type="Rhea" id="RHEA:24624"/>
        <dbReference type="Rhea" id="RHEA-COMP:9670"/>
        <dbReference type="Rhea" id="RHEA-COMP:9704"/>
        <dbReference type="ChEBI" id="CHEBI:15378"/>
        <dbReference type="ChEBI" id="CHEBI:30616"/>
        <dbReference type="ChEBI" id="CHEBI:33019"/>
        <dbReference type="ChEBI" id="CHEBI:57926"/>
        <dbReference type="ChEBI" id="CHEBI:78442"/>
        <dbReference type="ChEBI" id="CHEBI:78534"/>
        <dbReference type="ChEBI" id="CHEBI:456215"/>
        <dbReference type="EC" id="6.1.1.3"/>
    </reaction>
</comment>
<proteinExistence type="inferred from homology"/>
<dbReference type="Pfam" id="PF07973">
    <property type="entry name" value="tRNA_SAD"/>
    <property type="match status" value="1"/>
</dbReference>
<evidence type="ECO:0000256" key="8">
    <source>
        <dbReference type="ARBA" id="ARBA00022840"/>
    </source>
</evidence>